<proteinExistence type="predicted"/>
<name>A0ABR0C827_PURLI</name>
<keyword evidence="4" id="KW-1185">Reference proteome</keyword>
<feature type="chain" id="PRO_5046261601" evidence="2">
    <location>
        <begin position="24"/>
        <end position="245"/>
    </location>
</feature>
<protein>
    <submittedName>
        <fullName evidence="3">Uncharacterized protein</fullName>
    </submittedName>
</protein>
<feature type="signal peptide" evidence="2">
    <location>
        <begin position="1"/>
        <end position="23"/>
    </location>
</feature>
<evidence type="ECO:0000256" key="1">
    <source>
        <dbReference type="SAM" id="MobiDB-lite"/>
    </source>
</evidence>
<feature type="compositionally biased region" description="Basic and acidic residues" evidence="1">
    <location>
        <begin position="49"/>
        <end position="62"/>
    </location>
</feature>
<gene>
    <name evidence="3" type="ORF">Purlil1_3732</name>
</gene>
<evidence type="ECO:0000256" key="2">
    <source>
        <dbReference type="SAM" id="SignalP"/>
    </source>
</evidence>
<accession>A0ABR0C827</accession>
<sequence>MKWWSFAAAAASSLALLGAPATAVRPAERLPTIREDCREDSPPGYYHDAPPHYDEHRPDQYDKNAPAYGNDHVVGWDRGWTKKNPPPPWWNQRLRDNAVYEGICHHDGKRNWGMCEIRLRDKTGDYNDWRFVPCSAETRLMVRYLLLLLLLLPPSVTTTPIPSHCAGNGRLFFPIMVDERGRGNTVVQRPKRLTQENHKSQCRDSERRRIHCEVKFDDQLPVEQQKDARCDIQLPQNYIHSTFGD</sequence>
<organism evidence="3 4">
    <name type="scientific">Purpureocillium lilacinum</name>
    <name type="common">Paecilomyces lilacinus</name>
    <dbReference type="NCBI Taxonomy" id="33203"/>
    <lineage>
        <taxon>Eukaryota</taxon>
        <taxon>Fungi</taxon>
        <taxon>Dikarya</taxon>
        <taxon>Ascomycota</taxon>
        <taxon>Pezizomycotina</taxon>
        <taxon>Sordariomycetes</taxon>
        <taxon>Hypocreomycetidae</taxon>
        <taxon>Hypocreales</taxon>
        <taxon>Ophiocordycipitaceae</taxon>
        <taxon>Purpureocillium</taxon>
    </lineage>
</organism>
<evidence type="ECO:0000313" key="4">
    <source>
        <dbReference type="Proteomes" id="UP001287286"/>
    </source>
</evidence>
<evidence type="ECO:0000313" key="3">
    <source>
        <dbReference type="EMBL" id="KAK4091893.1"/>
    </source>
</evidence>
<keyword evidence="2" id="KW-0732">Signal</keyword>
<feature type="region of interest" description="Disordered" evidence="1">
    <location>
        <begin position="34"/>
        <end position="62"/>
    </location>
</feature>
<reference evidence="3 4" key="1">
    <citation type="journal article" date="2024" name="Microbiol. Resour. Announc.">
        <title>Genome annotations for the ascomycete fungi Trichoderma harzianum, Trichoderma aggressivum, and Purpureocillium lilacinum.</title>
        <authorList>
            <person name="Beijen E.P.W."/>
            <person name="Ohm R.A."/>
        </authorList>
    </citation>
    <scope>NUCLEOTIDE SEQUENCE [LARGE SCALE GENOMIC DNA]</scope>
    <source>
        <strain evidence="3 4">CBS 150709</strain>
    </source>
</reference>
<dbReference type="Proteomes" id="UP001287286">
    <property type="component" value="Unassembled WGS sequence"/>
</dbReference>
<comment type="caution">
    <text evidence="3">The sequence shown here is derived from an EMBL/GenBank/DDBJ whole genome shotgun (WGS) entry which is preliminary data.</text>
</comment>
<dbReference type="EMBL" id="JAWRVI010000010">
    <property type="protein sequence ID" value="KAK4091893.1"/>
    <property type="molecule type" value="Genomic_DNA"/>
</dbReference>